<dbReference type="InterPro" id="IPR035940">
    <property type="entry name" value="CAP_sf"/>
</dbReference>
<dbReference type="PANTHER" id="PTHR31157:SF1">
    <property type="entry name" value="SCP DOMAIN-CONTAINING PROTEIN"/>
    <property type="match status" value="1"/>
</dbReference>
<dbReference type="EMBL" id="LCAG01000002">
    <property type="protein sequence ID" value="KKR87885.1"/>
    <property type="molecule type" value="Genomic_DNA"/>
</dbReference>
<evidence type="ECO:0000313" key="3">
    <source>
        <dbReference type="Proteomes" id="UP000034854"/>
    </source>
</evidence>
<organism evidence="2 3">
    <name type="scientific">Candidatus Curtissbacteria bacterium GW2011_GWA1_41_11</name>
    <dbReference type="NCBI Taxonomy" id="1618409"/>
    <lineage>
        <taxon>Bacteria</taxon>
        <taxon>Candidatus Curtissiibacteriota</taxon>
    </lineage>
</organism>
<evidence type="ECO:0000259" key="1">
    <source>
        <dbReference type="Pfam" id="PF00188"/>
    </source>
</evidence>
<gene>
    <name evidence="2" type="ORF">UU34_C0002G0002</name>
</gene>
<dbReference type="SUPFAM" id="SSF55797">
    <property type="entry name" value="PR-1-like"/>
    <property type="match status" value="1"/>
</dbReference>
<comment type="caution">
    <text evidence="2">The sequence shown here is derived from an EMBL/GenBank/DDBJ whole genome shotgun (WGS) entry which is preliminary data.</text>
</comment>
<proteinExistence type="predicted"/>
<reference evidence="2 3" key="1">
    <citation type="journal article" date="2015" name="Nature">
        <title>rRNA introns, odd ribosomes, and small enigmatic genomes across a large radiation of phyla.</title>
        <authorList>
            <person name="Brown C.T."/>
            <person name="Hug L.A."/>
            <person name="Thomas B.C."/>
            <person name="Sharon I."/>
            <person name="Castelle C.J."/>
            <person name="Singh A."/>
            <person name="Wilkins M.J."/>
            <person name="Williams K.H."/>
            <person name="Banfield J.F."/>
        </authorList>
    </citation>
    <scope>NUCLEOTIDE SEQUENCE [LARGE SCALE GENOMIC DNA]</scope>
</reference>
<protein>
    <recommendedName>
        <fullName evidence="1">SCP domain-containing protein</fullName>
    </recommendedName>
</protein>
<dbReference type="Proteomes" id="UP000034854">
    <property type="component" value="Unassembled WGS sequence"/>
</dbReference>
<dbReference type="AlphaFoldDB" id="A0A0G0WTW2"/>
<evidence type="ECO:0000313" key="2">
    <source>
        <dbReference type="EMBL" id="KKR87885.1"/>
    </source>
</evidence>
<sequence>MVKFKPAKFLSKIRPPEYLKMQAARLLLTLTLFFLIPSVVNLRLGNAQPAISEESVLQLPVIIPTPVPSPIPSPPAPAAKTKDVILDTQHQPAVKVASKNLSGLCSGVVEEWKLVPNPEVEGQYVICNSTTGQMATASELNTAQNNYRVNNGLNSLSINGELCTIATERAREVADNFSHDGFEAAINRHNLQKSAVGENIASGPLTAVQFVEWSWDKSPGHRENMLGDWNEGCAGVYDRFAVFIFAK</sequence>
<dbReference type="PANTHER" id="PTHR31157">
    <property type="entry name" value="SCP DOMAIN-CONTAINING PROTEIN"/>
    <property type="match status" value="1"/>
</dbReference>
<dbReference type="Gene3D" id="3.40.33.10">
    <property type="entry name" value="CAP"/>
    <property type="match status" value="1"/>
</dbReference>
<dbReference type="CDD" id="cd05379">
    <property type="entry name" value="CAP_bacterial"/>
    <property type="match status" value="1"/>
</dbReference>
<name>A0A0G0WTW2_9BACT</name>
<dbReference type="Pfam" id="PF00188">
    <property type="entry name" value="CAP"/>
    <property type="match status" value="1"/>
</dbReference>
<feature type="domain" description="SCP" evidence="1">
    <location>
        <begin position="143"/>
        <end position="227"/>
    </location>
</feature>
<accession>A0A0G0WTW2</accession>
<dbReference type="InterPro" id="IPR014044">
    <property type="entry name" value="CAP_dom"/>
</dbReference>